<name>A0ABW4XH86_9GAMM</name>
<sequence>MKQLIILAALLGVAYFGFNHFSPKFGSPKVTDPYYVEIRVSYPHESINLVGFGLMHSLQECQAESESIWLKALKHVGKVNVSTDCKKELPAKYQKLFDNKPFDATYITLDPQHESERKGRFVIYGVPSSLMQSRCEALINQTQNQYRGKVNCIKGNVG</sequence>
<keyword evidence="2" id="KW-1185">Reference proteome</keyword>
<dbReference type="EMBL" id="JBHUHT010000003">
    <property type="protein sequence ID" value="MFD2094389.1"/>
    <property type="molecule type" value="Genomic_DNA"/>
</dbReference>
<reference evidence="2" key="1">
    <citation type="journal article" date="2019" name="Int. J. Syst. Evol. Microbiol.">
        <title>The Global Catalogue of Microorganisms (GCM) 10K type strain sequencing project: providing services to taxonomists for standard genome sequencing and annotation.</title>
        <authorList>
            <consortium name="The Broad Institute Genomics Platform"/>
            <consortium name="The Broad Institute Genome Sequencing Center for Infectious Disease"/>
            <person name="Wu L."/>
            <person name="Ma J."/>
        </authorList>
    </citation>
    <scope>NUCLEOTIDE SEQUENCE [LARGE SCALE GENOMIC DNA]</scope>
    <source>
        <strain evidence="2">CGMCC 1.10992</strain>
    </source>
</reference>
<proteinExistence type="predicted"/>
<comment type="caution">
    <text evidence="1">The sequence shown here is derived from an EMBL/GenBank/DDBJ whole genome shotgun (WGS) entry which is preliminary data.</text>
</comment>
<protein>
    <submittedName>
        <fullName evidence="1">Uncharacterized protein</fullName>
    </submittedName>
</protein>
<evidence type="ECO:0000313" key="2">
    <source>
        <dbReference type="Proteomes" id="UP001597380"/>
    </source>
</evidence>
<organism evidence="1 2">
    <name type="scientific">Corallincola platygyrae</name>
    <dbReference type="NCBI Taxonomy" id="1193278"/>
    <lineage>
        <taxon>Bacteria</taxon>
        <taxon>Pseudomonadati</taxon>
        <taxon>Pseudomonadota</taxon>
        <taxon>Gammaproteobacteria</taxon>
        <taxon>Alteromonadales</taxon>
        <taxon>Psychromonadaceae</taxon>
        <taxon>Corallincola</taxon>
    </lineage>
</organism>
<evidence type="ECO:0000313" key="1">
    <source>
        <dbReference type="EMBL" id="MFD2094389.1"/>
    </source>
</evidence>
<dbReference type="Proteomes" id="UP001597380">
    <property type="component" value="Unassembled WGS sequence"/>
</dbReference>
<gene>
    <name evidence="1" type="ORF">ACFSJ3_00190</name>
</gene>
<dbReference type="RefSeq" id="WP_345337780.1">
    <property type="nucleotide sequence ID" value="NZ_BAABLI010000003.1"/>
</dbReference>
<accession>A0ABW4XH86</accession>